<dbReference type="PANTHER" id="PTHR22911">
    <property type="entry name" value="ACYL-MALONYL CONDENSING ENZYME-RELATED"/>
    <property type="match status" value="1"/>
</dbReference>
<dbReference type="EMBL" id="CP007389">
    <property type="protein sequence ID" value="APT74547.1"/>
    <property type="molecule type" value="Genomic_DNA"/>
</dbReference>
<dbReference type="Pfam" id="PF00892">
    <property type="entry name" value="EamA"/>
    <property type="match status" value="2"/>
</dbReference>
<feature type="transmembrane region" description="Helical" evidence="1">
    <location>
        <begin position="238"/>
        <end position="258"/>
    </location>
</feature>
<feature type="transmembrane region" description="Helical" evidence="1">
    <location>
        <begin position="60"/>
        <end position="83"/>
    </location>
</feature>
<name>A0ABN4UYE5_9BACT</name>
<feature type="domain" description="EamA" evidence="2">
    <location>
        <begin position="147"/>
        <end position="275"/>
    </location>
</feature>
<feature type="transmembrane region" description="Helical" evidence="1">
    <location>
        <begin position="33"/>
        <end position="53"/>
    </location>
</feature>
<organism evidence="3 4">
    <name type="scientific">Thermosipho melanesiensis</name>
    <dbReference type="NCBI Taxonomy" id="46541"/>
    <lineage>
        <taxon>Bacteria</taxon>
        <taxon>Thermotogati</taxon>
        <taxon>Thermotogota</taxon>
        <taxon>Thermotogae</taxon>
        <taxon>Thermotogales</taxon>
        <taxon>Fervidobacteriaceae</taxon>
        <taxon>Thermosipho</taxon>
    </lineage>
</organism>
<proteinExistence type="predicted"/>
<keyword evidence="1" id="KW-0472">Membrane</keyword>
<keyword evidence="1" id="KW-1133">Transmembrane helix</keyword>
<feature type="transmembrane region" description="Helical" evidence="1">
    <location>
        <begin position="89"/>
        <end position="109"/>
    </location>
</feature>
<reference evidence="3 4" key="1">
    <citation type="submission" date="2014-02" db="EMBL/GenBank/DDBJ databases">
        <title>Diversity of Thermotogales isolates from hydrothermal vents.</title>
        <authorList>
            <person name="Haverkamp T.H.A."/>
            <person name="Lossouarn J."/>
            <person name="Geslin C."/>
            <person name="Nesbo C.L."/>
        </authorList>
    </citation>
    <scope>NUCLEOTIDE SEQUENCE [LARGE SCALE GENOMIC DNA]</scope>
    <source>
        <strain evidence="3 4">431</strain>
    </source>
</reference>
<evidence type="ECO:0000313" key="4">
    <source>
        <dbReference type="Proteomes" id="UP000185490"/>
    </source>
</evidence>
<dbReference type="InterPro" id="IPR000620">
    <property type="entry name" value="EamA_dom"/>
</dbReference>
<feature type="transmembrane region" description="Helical" evidence="1">
    <location>
        <begin position="144"/>
        <end position="164"/>
    </location>
</feature>
<gene>
    <name evidence="3" type="ORF">BW47_08710</name>
</gene>
<dbReference type="RefSeq" id="WP_012057849.1">
    <property type="nucleotide sequence ID" value="NZ_CP007389.1"/>
</dbReference>
<evidence type="ECO:0000313" key="3">
    <source>
        <dbReference type="EMBL" id="APT74547.1"/>
    </source>
</evidence>
<accession>A0ABN4UYE5</accession>
<sequence>MHIFSAIVSAFSSSVTSIFGKLSFTIGATPLQILFIRFLFSFLFAFILFFLLRKKFSAKLFLFFGSLGILNYGIAAFLFFYGLTFLNPAYATVLFFTNPIFVLIIQWIFFKTQKSFFSALSIIFSFLGVILANIAESIFGSDNIIYGTFLVLGAAFLNALFISISGEKIKSLSTSVVENVFYTFLGTFVFYFLVILLFGQVHSLKLSYFPYGILLSVFSTFLPLSLNYFSLKKVESHSLAVIMPLEIVFASVLSYLIFKETFSLIKVIGFVFVGIAPVIDNLKNLRKS</sequence>
<protein>
    <submittedName>
        <fullName evidence="3">UAA transporter family protein</fullName>
    </submittedName>
</protein>
<dbReference type="SUPFAM" id="SSF103481">
    <property type="entry name" value="Multidrug resistance efflux transporter EmrE"/>
    <property type="match status" value="2"/>
</dbReference>
<keyword evidence="4" id="KW-1185">Reference proteome</keyword>
<dbReference type="InterPro" id="IPR037185">
    <property type="entry name" value="EmrE-like"/>
</dbReference>
<feature type="transmembrane region" description="Helical" evidence="1">
    <location>
        <begin position="176"/>
        <end position="202"/>
    </location>
</feature>
<feature type="transmembrane region" description="Helical" evidence="1">
    <location>
        <begin position="264"/>
        <end position="282"/>
    </location>
</feature>
<evidence type="ECO:0000259" key="2">
    <source>
        <dbReference type="Pfam" id="PF00892"/>
    </source>
</evidence>
<feature type="transmembrane region" description="Helical" evidence="1">
    <location>
        <begin position="116"/>
        <end position="138"/>
    </location>
</feature>
<keyword evidence="1" id="KW-0812">Transmembrane</keyword>
<evidence type="ECO:0000256" key="1">
    <source>
        <dbReference type="SAM" id="Phobius"/>
    </source>
</evidence>
<dbReference type="PANTHER" id="PTHR22911:SF137">
    <property type="entry name" value="SOLUTE CARRIER FAMILY 35 MEMBER G2-RELATED"/>
    <property type="match status" value="1"/>
</dbReference>
<feature type="domain" description="EamA" evidence="2">
    <location>
        <begin position="3"/>
        <end position="133"/>
    </location>
</feature>
<dbReference type="Proteomes" id="UP000185490">
    <property type="component" value="Chromosome"/>
</dbReference>
<feature type="transmembrane region" description="Helical" evidence="1">
    <location>
        <begin position="208"/>
        <end position="226"/>
    </location>
</feature>